<dbReference type="PANTHER" id="PTHR11557">
    <property type="entry name" value="PORPHOBILINOGEN DEAMINASE"/>
    <property type="match status" value="1"/>
</dbReference>
<proteinExistence type="inferred from homology"/>
<comment type="function">
    <text evidence="2">Tetrapolymerization of the monopyrrole PBG into the hydroxymethylbilane pre-uroporphyrinogen in several discrete steps.</text>
</comment>
<dbReference type="InterPro" id="IPR022418">
    <property type="entry name" value="Porphobilinogen_deaminase_C"/>
</dbReference>
<dbReference type="Proteomes" id="UP000886595">
    <property type="component" value="Unassembled WGS sequence"/>
</dbReference>
<name>A0A8X7PEX8_BRACI</name>
<comment type="caution">
    <text evidence="10">The sequence shown here is derived from an EMBL/GenBank/DDBJ whole genome shotgun (WGS) entry which is preliminary data.</text>
</comment>
<dbReference type="EMBL" id="JAAMPC010000016">
    <property type="protein sequence ID" value="KAG2251149.1"/>
    <property type="molecule type" value="Genomic_DNA"/>
</dbReference>
<keyword evidence="8" id="KW-0472">Membrane</keyword>
<keyword evidence="7" id="KW-0627">Porphyrin biosynthesis</keyword>
<comment type="similarity">
    <text evidence="4">Belongs to the HMBS family.</text>
</comment>
<keyword evidence="8" id="KW-1133">Transmembrane helix</keyword>
<keyword evidence="8" id="KW-0812">Transmembrane</keyword>
<dbReference type="SUPFAM" id="SSF52058">
    <property type="entry name" value="L domain-like"/>
    <property type="match status" value="1"/>
</dbReference>
<accession>A0A8X7PEX8</accession>
<organism evidence="10 11">
    <name type="scientific">Brassica carinata</name>
    <name type="common">Ethiopian mustard</name>
    <name type="synonym">Abyssinian cabbage</name>
    <dbReference type="NCBI Taxonomy" id="52824"/>
    <lineage>
        <taxon>Eukaryota</taxon>
        <taxon>Viridiplantae</taxon>
        <taxon>Streptophyta</taxon>
        <taxon>Embryophyta</taxon>
        <taxon>Tracheophyta</taxon>
        <taxon>Spermatophyta</taxon>
        <taxon>Magnoliopsida</taxon>
        <taxon>eudicotyledons</taxon>
        <taxon>Gunneridae</taxon>
        <taxon>Pentapetalae</taxon>
        <taxon>rosids</taxon>
        <taxon>malvids</taxon>
        <taxon>Brassicales</taxon>
        <taxon>Brassicaceae</taxon>
        <taxon>Brassiceae</taxon>
        <taxon>Brassica</taxon>
    </lineage>
</organism>
<evidence type="ECO:0000256" key="3">
    <source>
        <dbReference type="ARBA" id="ARBA00004735"/>
    </source>
</evidence>
<dbReference type="GO" id="GO:0005737">
    <property type="term" value="C:cytoplasm"/>
    <property type="evidence" value="ECO:0007669"/>
    <property type="project" value="TreeGrafter"/>
</dbReference>
<evidence type="ECO:0000256" key="5">
    <source>
        <dbReference type="ARBA" id="ARBA00012655"/>
    </source>
</evidence>
<dbReference type="Pfam" id="PF03900">
    <property type="entry name" value="Porphobil_deamC"/>
    <property type="match status" value="1"/>
</dbReference>
<dbReference type="Gene3D" id="3.30.160.40">
    <property type="entry name" value="Porphobilinogen deaminase, C-terminal domain"/>
    <property type="match status" value="1"/>
</dbReference>
<gene>
    <name evidence="10" type="ORF">Bca52824_081285</name>
</gene>
<sequence length="352" mass="39513">MSCVENYESESLRYLFSREHIQKTRSGPVQQALKARAMRLLKQKKMYEGQRDMLYNHTFNLDQVSFAAEGLKVAQQTSFGHHHQQGRNFLRKEHHFLIMLETYPLPSRTLSRNKLNGTIPVSLTGLPNLINLLLDSNNLNGQIPQTLFQIPKYKYVPLVYVKYVFLYFTGNNLNCGVGQPHPCVSEVARSGDSSKPKTGIIAGVIVGVTVVLFGILVFLFCKDRHKGFKRDVFVDVAGWFMDVAGWFVDASYLASLNHEETRLAVACERTFLEMLDGSCRSTPIAGYAAKDEEGNCYLRGLVASPDGTQDMKAFLILDTSRKGPYVFEDMVKMGKYAGQELLSRAGPGLFGN</sequence>
<dbReference type="Gene3D" id="3.80.10.10">
    <property type="entry name" value="Ribonuclease Inhibitor"/>
    <property type="match status" value="1"/>
</dbReference>
<comment type="pathway">
    <text evidence="3">Porphyrin-containing compound metabolism; protoporphyrin-IX biosynthesis; coproporphyrinogen-III from 5-aminolevulinate: step 2/4.</text>
</comment>
<dbReference type="InterPro" id="IPR005024">
    <property type="entry name" value="Snf7_fam"/>
</dbReference>
<dbReference type="FunFam" id="3.30.160.40:FF:000001">
    <property type="entry name" value="Porphobilinogen deaminase"/>
    <property type="match status" value="1"/>
</dbReference>
<dbReference type="PANTHER" id="PTHR11557:SF0">
    <property type="entry name" value="PORPHOBILINOGEN DEAMINASE"/>
    <property type="match status" value="1"/>
</dbReference>
<dbReference type="OrthoDB" id="564646at2759"/>
<evidence type="ECO:0000256" key="4">
    <source>
        <dbReference type="ARBA" id="ARBA00005638"/>
    </source>
</evidence>
<dbReference type="Pfam" id="PF03357">
    <property type="entry name" value="Snf7"/>
    <property type="match status" value="1"/>
</dbReference>
<dbReference type="GO" id="GO:0004418">
    <property type="term" value="F:hydroxymethylbilane synthase activity"/>
    <property type="evidence" value="ECO:0007669"/>
    <property type="project" value="UniProtKB-EC"/>
</dbReference>
<dbReference type="InterPro" id="IPR032675">
    <property type="entry name" value="LRR_dom_sf"/>
</dbReference>
<dbReference type="InterPro" id="IPR036803">
    <property type="entry name" value="Porphobilinogen_deaminase_C_sf"/>
</dbReference>
<evidence type="ECO:0000313" key="10">
    <source>
        <dbReference type="EMBL" id="KAG2251149.1"/>
    </source>
</evidence>
<keyword evidence="11" id="KW-1185">Reference proteome</keyword>
<dbReference type="EC" id="2.5.1.61" evidence="5"/>
<evidence type="ECO:0000256" key="6">
    <source>
        <dbReference type="ARBA" id="ARBA00022679"/>
    </source>
</evidence>
<dbReference type="GO" id="GO:0007034">
    <property type="term" value="P:vacuolar transport"/>
    <property type="evidence" value="ECO:0007669"/>
    <property type="project" value="InterPro"/>
</dbReference>
<reference evidence="10 11" key="1">
    <citation type="submission" date="2020-02" db="EMBL/GenBank/DDBJ databases">
        <authorList>
            <person name="Ma Q."/>
            <person name="Huang Y."/>
            <person name="Song X."/>
            <person name="Pei D."/>
        </authorList>
    </citation>
    <scope>NUCLEOTIDE SEQUENCE [LARGE SCALE GENOMIC DNA]</scope>
    <source>
        <strain evidence="10">Sxm20200214</strain>
        <tissue evidence="10">Leaf</tissue>
    </source>
</reference>
<evidence type="ECO:0000259" key="9">
    <source>
        <dbReference type="Pfam" id="PF03900"/>
    </source>
</evidence>
<evidence type="ECO:0000256" key="2">
    <source>
        <dbReference type="ARBA" id="ARBA00002869"/>
    </source>
</evidence>
<keyword evidence="6" id="KW-0808">Transferase</keyword>
<dbReference type="SUPFAM" id="SSF54782">
    <property type="entry name" value="Porphobilinogen deaminase (hydroxymethylbilane synthase), C-terminal domain"/>
    <property type="match status" value="1"/>
</dbReference>
<evidence type="ECO:0000313" key="11">
    <source>
        <dbReference type="Proteomes" id="UP000886595"/>
    </source>
</evidence>
<feature type="transmembrane region" description="Helical" evidence="8">
    <location>
        <begin position="199"/>
        <end position="221"/>
    </location>
</feature>
<dbReference type="InterPro" id="IPR000860">
    <property type="entry name" value="HemC"/>
</dbReference>
<evidence type="ECO:0000256" key="8">
    <source>
        <dbReference type="SAM" id="Phobius"/>
    </source>
</evidence>
<evidence type="ECO:0000256" key="1">
    <source>
        <dbReference type="ARBA" id="ARBA00001916"/>
    </source>
</evidence>
<dbReference type="GO" id="GO:0006783">
    <property type="term" value="P:heme biosynthetic process"/>
    <property type="evidence" value="ECO:0007669"/>
    <property type="project" value="TreeGrafter"/>
</dbReference>
<comment type="cofactor">
    <cofactor evidence="1">
        <name>dipyrromethane</name>
        <dbReference type="ChEBI" id="CHEBI:60342"/>
    </cofactor>
</comment>
<protein>
    <recommendedName>
        <fullName evidence="5">hydroxymethylbilane synthase</fullName>
        <ecNumber evidence="5">2.5.1.61</ecNumber>
    </recommendedName>
</protein>
<evidence type="ECO:0000256" key="7">
    <source>
        <dbReference type="ARBA" id="ARBA00023244"/>
    </source>
</evidence>
<feature type="domain" description="Porphobilinogen deaminase C-terminal" evidence="9">
    <location>
        <begin position="263"/>
        <end position="342"/>
    </location>
</feature>
<dbReference type="AlphaFoldDB" id="A0A8X7PEX8"/>